<proteinExistence type="predicted"/>
<keyword evidence="1" id="KW-0732">Signal</keyword>
<feature type="signal peptide" evidence="1">
    <location>
        <begin position="1"/>
        <end position="21"/>
    </location>
</feature>
<name>A0A5Q0CGF9_9HYPH</name>
<keyword evidence="3" id="KW-1185">Reference proteome</keyword>
<sequence>MFKTIVATALIVSATAASVSASSDGAWKALFAKVNGTCIGQSAMPSPEASAPVVFDDAAGKIAVMLRGTMGKGKASVNLICLYDKKTGKASIAEYRWLGR</sequence>
<feature type="chain" id="PRO_5024934716" evidence="1">
    <location>
        <begin position="22"/>
        <end position="100"/>
    </location>
</feature>
<organism evidence="2 3">
    <name type="scientific">Rhizobium grahamii</name>
    <dbReference type="NCBI Taxonomy" id="1120045"/>
    <lineage>
        <taxon>Bacteria</taxon>
        <taxon>Pseudomonadati</taxon>
        <taxon>Pseudomonadota</taxon>
        <taxon>Alphaproteobacteria</taxon>
        <taxon>Hyphomicrobiales</taxon>
        <taxon>Rhizobiaceae</taxon>
        <taxon>Rhizobium/Agrobacterium group</taxon>
        <taxon>Rhizobium</taxon>
    </lineage>
</organism>
<evidence type="ECO:0000313" key="3">
    <source>
        <dbReference type="Proteomes" id="UP000326881"/>
    </source>
</evidence>
<accession>A0A5Q0CGF9</accession>
<dbReference type="RefSeq" id="WP_153273092.1">
    <property type="nucleotide sequence ID" value="NZ_CP043499.1"/>
</dbReference>
<evidence type="ECO:0000313" key="2">
    <source>
        <dbReference type="EMBL" id="QFY63121.1"/>
    </source>
</evidence>
<dbReference type="EMBL" id="CP043499">
    <property type="protein sequence ID" value="QFY63121.1"/>
    <property type="molecule type" value="Genomic_DNA"/>
</dbReference>
<geneLocation type="plasmid" evidence="2 3">
    <name>unnamed</name>
</geneLocation>
<gene>
    <name evidence="2" type="ORF">FZ934_22700</name>
</gene>
<dbReference type="Proteomes" id="UP000326881">
    <property type="component" value="Plasmid unnamed"/>
</dbReference>
<dbReference type="AlphaFoldDB" id="A0A5Q0CGF9"/>
<evidence type="ECO:0000256" key="1">
    <source>
        <dbReference type="SAM" id="SignalP"/>
    </source>
</evidence>
<reference evidence="2 3" key="1">
    <citation type="submission" date="2019-08" db="EMBL/GenBank/DDBJ databases">
        <title>Prosopis cineraria nodule microbiome.</title>
        <authorList>
            <person name="Ali R."/>
            <person name="Chaluvadi S.R."/>
            <person name="Wang X."/>
        </authorList>
    </citation>
    <scope>NUCLEOTIDE SEQUENCE [LARGE SCALE GENOMIC DNA]</scope>
    <source>
        <strain evidence="2 3">BG7</strain>
        <plasmid evidence="2 3">unnamed</plasmid>
    </source>
</reference>
<keyword evidence="2" id="KW-0614">Plasmid</keyword>
<dbReference type="KEGG" id="rgr:FZ934_22700"/>
<protein>
    <submittedName>
        <fullName evidence="2">Uncharacterized protein</fullName>
    </submittedName>
</protein>
<dbReference type="OrthoDB" id="7596482at2"/>